<name>A0ABT8D8P9_9RHOB</name>
<accession>A0ABT8D8P9</accession>
<organism evidence="2 3">
    <name type="scientific">Paracoccus cavernae</name>
    <dbReference type="NCBI Taxonomy" id="1571207"/>
    <lineage>
        <taxon>Bacteria</taxon>
        <taxon>Pseudomonadati</taxon>
        <taxon>Pseudomonadota</taxon>
        <taxon>Alphaproteobacteria</taxon>
        <taxon>Rhodobacterales</taxon>
        <taxon>Paracoccaceae</taxon>
        <taxon>Paracoccus</taxon>
    </lineage>
</organism>
<evidence type="ECO:0000313" key="3">
    <source>
        <dbReference type="Proteomes" id="UP001243846"/>
    </source>
</evidence>
<evidence type="ECO:0000256" key="1">
    <source>
        <dbReference type="SAM" id="MobiDB-lite"/>
    </source>
</evidence>
<keyword evidence="3" id="KW-1185">Reference proteome</keyword>
<gene>
    <name evidence="2" type="ORF">QWZ10_18010</name>
</gene>
<reference evidence="3" key="1">
    <citation type="journal article" date="2019" name="Int. J. Syst. Evol. Microbiol.">
        <title>The Global Catalogue of Microorganisms (GCM) 10K type strain sequencing project: providing services to taxonomists for standard genome sequencing and annotation.</title>
        <authorList>
            <consortium name="The Broad Institute Genomics Platform"/>
            <consortium name="The Broad Institute Genome Sequencing Center for Infectious Disease"/>
            <person name="Wu L."/>
            <person name="Ma J."/>
        </authorList>
    </citation>
    <scope>NUCLEOTIDE SEQUENCE [LARGE SCALE GENOMIC DNA]</scope>
    <source>
        <strain evidence="3">CECT 8482</strain>
    </source>
</reference>
<sequence length="40" mass="4460">MMVLALAWRRFLTEEDAEEAQWNEAAPCELAPAGAGRQAR</sequence>
<proteinExistence type="predicted"/>
<evidence type="ECO:0000313" key="2">
    <source>
        <dbReference type="EMBL" id="MDN3713158.1"/>
    </source>
</evidence>
<dbReference type="EMBL" id="JAUFRC010000001">
    <property type="protein sequence ID" value="MDN3713158.1"/>
    <property type="molecule type" value="Genomic_DNA"/>
</dbReference>
<protein>
    <submittedName>
        <fullName evidence="2">Uncharacterized protein</fullName>
    </submittedName>
</protein>
<dbReference type="Proteomes" id="UP001243846">
    <property type="component" value="Unassembled WGS sequence"/>
</dbReference>
<comment type="caution">
    <text evidence="2">The sequence shown here is derived from an EMBL/GenBank/DDBJ whole genome shotgun (WGS) entry which is preliminary data.</text>
</comment>
<feature type="region of interest" description="Disordered" evidence="1">
    <location>
        <begin position="21"/>
        <end position="40"/>
    </location>
</feature>